<dbReference type="PANTHER" id="PTHR24279:SF120">
    <property type="entry name" value="CYTOCHROME P450"/>
    <property type="match status" value="1"/>
</dbReference>
<organism evidence="10 11">
    <name type="scientific">Gigaspora margarita</name>
    <dbReference type="NCBI Taxonomy" id="4874"/>
    <lineage>
        <taxon>Eukaryota</taxon>
        <taxon>Fungi</taxon>
        <taxon>Fungi incertae sedis</taxon>
        <taxon>Mucoromycota</taxon>
        <taxon>Glomeromycotina</taxon>
        <taxon>Glomeromycetes</taxon>
        <taxon>Diversisporales</taxon>
        <taxon>Gigasporaceae</taxon>
        <taxon>Gigaspora</taxon>
    </lineage>
</organism>
<dbReference type="AlphaFoldDB" id="A0A8H3WY36"/>
<dbReference type="EMBL" id="WTPW01002774">
    <property type="protein sequence ID" value="KAF0366326.1"/>
    <property type="molecule type" value="Genomic_DNA"/>
</dbReference>
<protein>
    <submittedName>
        <fullName evidence="10">Cytochrome P450</fullName>
    </submittedName>
</protein>
<dbReference type="GO" id="GO:0004497">
    <property type="term" value="F:monooxygenase activity"/>
    <property type="evidence" value="ECO:0007669"/>
    <property type="project" value="UniProtKB-KW"/>
</dbReference>
<sequence length="319" mass="37316">METSVNFILPDHEEFYKWSLETDITKWALRFACDMITIVVTGERSYLMASYYNILSNKKVKNSNTAIEDPERFIQGIKNHLSGFTYFLYFSPFLHYHIPFIKDQVKATLKNWDYLFKIIDLIIEKRRKEIEEILVGDELRNDMLITLIVTNTVRDINRTNNGRDNISRPITDDKIRANLLDSFQDGIDTTANTFSFIVYYICKHHHVKKKIVDEIDSIFLSKTFFHLKYDDLLKLEYCDAIINENLNNKVRNKFSLLTFGGGLRICPGRRLAIIELLFLMVILFGKYEVELVDMNAPLKVKSKATTTCGELPIKIKLRK</sequence>
<dbReference type="PRINTS" id="PR00385">
    <property type="entry name" value="P450"/>
</dbReference>
<keyword evidence="5 9" id="KW-0560">Oxidoreductase</keyword>
<evidence type="ECO:0000256" key="6">
    <source>
        <dbReference type="ARBA" id="ARBA00023004"/>
    </source>
</evidence>
<evidence type="ECO:0000256" key="4">
    <source>
        <dbReference type="ARBA" id="ARBA00022723"/>
    </source>
</evidence>
<evidence type="ECO:0000256" key="3">
    <source>
        <dbReference type="ARBA" id="ARBA00022617"/>
    </source>
</evidence>
<dbReference type="InterPro" id="IPR050479">
    <property type="entry name" value="CYP11_CYP27_families"/>
</dbReference>
<evidence type="ECO:0000313" key="11">
    <source>
        <dbReference type="Proteomes" id="UP000439903"/>
    </source>
</evidence>
<dbReference type="InterPro" id="IPR002401">
    <property type="entry name" value="Cyt_P450_E_grp-I"/>
</dbReference>
<dbReference type="GO" id="GO:0005506">
    <property type="term" value="F:iron ion binding"/>
    <property type="evidence" value="ECO:0007669"/>
    <property type="project" value="InterPro"/>
</dbReference>
<evidence type="ECO:0000256" key="8">
    <source>
        <dbReference type="PIRSR" id="PIRSR602401-1"/>
    </source>
</evidence>
<comment type="similarity">
    <text evidence="2 9">Belongs to the cytochrome P450 family.</text>
</comment>
<dbReference type="SUPFAM" id="SSF48264">
    <property type="entry name" value="Cytochrome P450"/>
    <property type="match status" value="1"/>
</dbReference>
<dbReference type="PANTHER" id="PTHR24279">
    <property type="entry name" value="CYTOCHROME P450"/>
    <property type="match status" value="1"/>
</dbReference>
<dbReference type="PROSITE" id="PS00086">
    <property type="entry name" value="CYTOCHROME_P450"/>
    <property type="match status" value="1"/>
</dbReference>
<feature type="binding site" description="axial binding residue" evidence="8">
    <location>
        <position position="266"/>
    </location>
    <ligand>
        <name>heme</name>
        <dbReference type="ChEBI" id="CHEBI:30413"/>
    </ligand>
    <ligandPart>
        <name>Fe</name>
        <dbReference type="ChEBI" id="CHEBI:18248"/>
    </ligandPart>
</feature>
<keyword evidence="3 8" id="KW-0349">Heme</keyword>
<accession>A0A8H3WY36</accession>
<name>A0A8H3WY36_GIGMA</name>
<dbReference type="Gene3D" id="1.10.630.10">
    <property type="entry name" value="Cytochrome P450"/>
    <property type="match status" value="2"/>
</dbReference>
<proteinExistence type="inferred from homology"/>
<reference evidence="10 11" key="1">
    <citation type="journal article" date="2019" name="Environ. Microbiol.">
        <title>At the nexus of three kingdoms: the genome of the mycorrhizal fungus Gigaspora margarita provides insights into plant, endobacterial and fungal interactions.</title>
        <authorList>
            <person name="Venice F."/>
            <person name="Ghignone S."/>
            <person name="Salvioli di Fossalunga A."/>
            <person name="Amselem J."/>
            <person name="Novero M."/>
            <person name="Xianan X."/>
            <person name="Sedzielewska Toro K."/>
            <person name="Morin E."/>
            <person name="Lipzen A."/>
            <person name="Grigoriev I.V."/>
            <person name="Henrissat B."/>
            <person name="Martin F.M."/>
            <person name="Bonfante P."/>
        </authorList>
    </citation>
    <scope>NUCLEOTIDE SEQUENCE [LARGE SCALE GENOMIC DNA]</scope>
    <source>
        <strain evidence="10 11">BEG34</strain>
    </source>
</reference>
<dbReference type="InterPro" id="IPR036396">
    <property type="entry name" value="Cyt_P450_sf"/>
</dbReference>
<dbReference type="GO" id="GO:0016705">
    <property type="term" value="F:oxidoreductase activity, acting on paired donors, with incorporation or reduction of molecular oxygen"/>
    <property type="evidence" value="ECO:0007669"/>
    <property type="project" value="InterPro"/>
</dbReference>
<evidence type="ECO:0000256" key="1">
    <source>
        <dbReference type="ARBA" id="ARBA00001971"/>
    </source>
</evidence>
<dbReference type="InterPro" id="IPR017972">
    <property type="entry name" value="Cyt_P450_CS"/>
</dbReference>
<evidence type="ECO:0000256" key="5">
    <source>
        <dbReference type="ARBA" id="ARBA00023002"/>
    </source>
</evidence>
<evidence type="ECO:0000256" key="7">
    <source>
        <dbReference type="ARBA" id="ARBA00023033"/>
    </source>
</evidence>
<keyword evidence="7 9" id="KW-0503">Monooxygenase</keyword>
<comment type="caution">
    <text evidence="10">The sequence shown here is derived from an EMBL/GenBank/DDBJ whole genome shotgun (WGS) entry which is preliminary data.</text>
</comment>
<keyword evidence="6 8" id="KW-0408">Iron</keyword>
<dbReference type="PRINTS" id="PR00463">
    <property type="entry name" value="EP450I"/>
</dbReference>
<evidence type="ECO:0000256" key="2">
    <source>
        <dbReference type="ARBA" id="ARBA00010617"/>
    </source>
</evidence>
<dbReference type="OrthoDB" id="1470350at2759"/>
<evidence type="ECO:0000256" key="9">
    <source>
        <dbReference type="RuleBase" id="RU000461"/>
    </source>
</evidence>
<comment type="cofactor">
    <cofactor evidence="1 8">
        <name>heme</name>
        <dbReference type="ChEBI" id="CHEBI:30413"/>
    </cofactor>
</comment>
<dbReference type="GO" id="GO:0020037">
    <property type="term" value="F:heme binding"/>
    <property type="evidence" value="ECO:0007669"/>
    <property type="project" value="InterPro"/>
</dbReference>
<evidence type="ECO:0000313" key="10">
    <source>
        <dbReference type="EMBL" id="KAF0366326.1"/>
    </source>
</evidence>
<dbReference type="InterPro" id="IPR001128">
    <property type="entry name" value="Cyt_P450"/>
</dbReference>
<keyword evidence="11" id="KW-1185">Reference proteome</keyword>
<keyword evidence="4 8" id="KW-0479">Metal-binding</keyword>
<dbReference type="Proteomes" id="UP000439903">
    <property type="component" value="Unassembled WGS sequence"/>
</dbReference>
<gene>
    <name evidence="10" type="ORF">F8M41_013628</name>
</gene>
<dbReference type="Pfam" id="PF00067">
    <property type="entry name" value="p450"/>
    <property type="match status" value="2"/>
</dbReference>